<name>A0A7C2N888_ARCFL</name>
<evidence type="ECO:0008006" key="2">
    <source>
        <dbReference type="Google" id="ProtNLM"/>
    </source>
</evidence>
<dbReference type="Gene3D" id="1.10.520.30">
    <property type="entry name" value="AF1862-like domain"/>
    <property type="match status" value="1"/>
</dbReference>
<evidence type="ECO:0000313" key="1">
    <source>
        <dbReference type="EMBL" id="HET22137.1"/>
    </source>
</evidence>
<comment type="caution">
    <text evidence="1">The sequence shown here is derived from an EMBL/GenBank/DDBJ whole genome shotgun (WGS) entry which is preliminary data.</text>
</comment>
<protein>
    <recommendedName>
        <fullName evidence="2">CRISPR type III-B/RAMP module-associated protein Cmr5</fullName>
    </recommendedName>
</protein>
<sequence>MKNNKEKTKNLDRLCAEYGYRFAEEVTKAFQNDAKKAETLLTKALGVLQEQGLYAFALFCESRGNGEKESAKKVKEIATELLKELKLITDSDLLKELRKDDGLASDLEKLILAVQVLEKSLIYARFHAKAMREM</sequence>
<organism evidence="1">
    <name type="scientific">Archaeoglobus fulgidus</name>
    <dbReference type="NCBI Taxonomy" id="2234"/>
    <lineage>
        <taxon>Archaea</taxon>
        <taxon>Methanobacteriati</taxon>
        <taxon>Methanobacteriota</taxon>
        <taxon>Archaeoglobi</taxon>
        <taxon>Archaeoglobales</taxon>
        <taxon>Archaeoglobaceae</taxon>
        <taxon>Archaeoglobus</taxon>
    </lineage>
</organism>
<dbReference type="EMBL" id="DSCQ01000115">
    <property type="protein sequence ID" value="HET22137.1"/>
    <property type="molecule type" value="Genomic_DNA"/>
</dbReference>
<accession>A0A7C2N888</accession>
<dbReference type="InterPro" id="IPR023101">
    <property type="entry name" value="AF1862-like_dom_sf"/>
</dbReference>
<gene>
    <name evidence="1" type="ORF">ENN70_08850</name>
</gene>
<proteinExistence type="predicted"/>
<dbReference type="AlphaFoldDB" id="A0A7C2N888"/>
<reference evidence="1" key="1">
    <citation type="journal article" date="2020" name="mSystems">
        <title>Genome- and Community-Level Interaction Insights into Carbon Utilization and Element Cycling Functions of Hydrothermarchaeota in Hydrothermal Sediment.</title>
        <authorList>
            <person name="Zhou Z."/>
            <person name="Liu Y."/>
            <person name="Xu W."/>
            <person name="Pan J."/>
            <person name="Luo Z.H."/>
            <person name="Li M."/>
        </authorList>
    </citation>
    <scope>NUCLEOTIDE SEQUENCE [LARGE SCALE GENOMIC DNA]</scope>
    <source>
        <strain evidence="1">SpSt-12</strain>
    </source>
</reference>